<comment type="subcellular location">
    <subcellularLocation>
        <location evidence="1">Membrane</location>
        <topology evidence="1">Multi-pass membrane protein</topology>
    </subcellularLocation>
</comment>
<dbReference type="GO" id="GO:0000324">
    <property type="term" value="C:fungal-type vacuole"/>
    <property type="evidence" value="ECO:0007669"/>
    <property type="project" value="TreeGrafter"/>
</dbReference>
<dbReference type="Proteomes" id="UP000256645">
    <property type="component" value="Unassembled WGS sequence"/>
</dbReference>
<keyword evidence="7" id="KW-1185">Reference proteome</keyword>
<evidence type="ECO:0000313" key="7">
    <source>
        <dbReference type="Proteomes" id="UP000256645"/>
    </source>
</evidence>
<dbReference type="AlphaFoldDB" id="A0A3D8QPF1"/>
<dbReference type="STRING" id="1849047.A0A3D8QPF1"/>
<evidence type="ECO:0000256" key="2">
    <source>
        <dbReference type="ARBA" id="ARBA00022692"/>
    </source>
</evidence>
<comment type="caution">
    <text evidence="6">The sequence shown here is derived from an EMBL/GenBank/DDBJ whole genome shotgun (WGS) entry which is preliminary data.</text>
</comment>
<keyword evidence="3 5" id="KW-1133">Transmembrane helix</keyword>
<organism evidence="6 7">
    <name type="scientific">Coleophoma cylindrospora</name>
    <dbReference type="NCBI Taxonomy" id="1849047"/>
    <lineage>
        <taxon>Eukaryota</taxon>
        <taxon>Fungi</taxon>
        <taxon>Dikarya</taxon>
        <taxon>Ascomycota</taxon>
        <taxon>Pezizomycotina</taxon>
        <taxon>Leotiomycetes</taxon>
        <taxon>Helotiales</taxon>
        <taxon>Dermateaceae</taxon>
        <taxon>Coleophoma</taxon>
    </lineage>
</organism>
<feature type="transmembrane region" description="Helical" evidence="5">
    <location>
        <begin position="39"/>
        <end position="61"/>
    </location>
</feature>
<name>A0A3D8QPF1_9HELO</name>
<evidence type="ECO:0000256" key="5">
    <source>
        <dbReference type="SAM" id="Phobius"/>
    </source>
</evidence>
<dbReference type="PANTHER" id="PTHR31465">
    <property type="entry name" value="PROTEIN RTA1-RELATED"/>
    <property type="match status" value="1"/>
</dbReference>
<dbReference type="InterPro" id="IPR007568">
    <property type="entry name" value="RTA1"/>
</dbReference>
<dbReference type="GO" id="GO:0005886">
    <property type="term" value="C:plasma membrane"/>
    <property type="evidence" value="ECO:0007669"/>
    <property type="project" value="TreeGrafter"/>
</dbReference>
<proteinExistence type="predicted"/>
<accession>A0A3D8QPF1</accession>
<keyword evidence="4 5" id="KW-0472">Membrane</keyword>
<reference evidence="6 7" key="1">
    <citation type="journal article" date="2018" name="IMA Fungus">
        <title>IMA Genome-F 9: Draft genome sequence of Annulohypoxylon stygium, Aspergillus mulundensis, Berkeleyomyces basicola (syn. Thielaviopsis basicola), Ceratocystis smalleyi, two Cercospora beticola strains, Coleophoma cylindrospora, Fusarium fracticaudum, Phialophora cf. hyalina, and Morchella septimelata.</title>
        <authorList>
            <person name="Wingfield B.D."/>
            <person name="Bills G.F."/>
            <person name="Dong Y."/>
            <person name="Huang W."/>
            <person name="Nel W.J."/>
            <person name="Swalarsk-Parry B.S."/>
            <person name="Vaghefi N."/>
            <person name="Wilken P.M."/>
            <person name="An Z."/>
            <person name="de Beer Z.W."/>
            <person name="De Vos L."/>
            <person name="Chen L."/>
            <person name="Duong T.A."/>
            <person name="Gao Y."/>
            <person name="Hammerbacher A."/>
            <person name="Kikkert J.R."/>
            <person name="Li Y."/>
            <person name="Li H."/>
            <person name="Li K."/>
            <person name="Li Q."/>
            <person name="Liu X."/>
            <person name="Ma X."/>
            <person name="Naidoo K."/>
            <person name="Pethybridge S.J."/>
            <person name="Sun J."/>
            <person name="Steenkamp E.T."/>
            <person name="van der Nest M.A."/>
            <person name="van Wyk S."/>
            <person name="Wingfield M.J."/>
            <person name="Xiong C."/>
            <person name="Yue Q."/>
            <person name="Zhang X."/>
        </authorList>
    </citation>
    <scope>NUCLEOTIDE SEQUENCE [LARGE SCALE GENOMIC DNA]</scope>
    <source>
        <strain evidence="6 7">BP6252</strain>
    </source>
</reference>
<gene>
    <name evidence="6" type="ORF">BP6252_10869</name>
</gene>
<sequence length="115" mass="12695">MSNLTSIHGGNITLLLNPELCTLQTCDLSLGQLEYLPSVWGNAIFVGIFGLLLPAQVFLGIKHKTWSFMVGLLLGTSLETVGYVTRILLHYSIFNKNDFILYLDHPAICTGLVEI</sequence>
<evidence type="ECO:0000256" key="3">
    <source>
        <dbReference type="ARBA" id="ARBA00022989"/>
    </source>
</evidence>
<feature type="transmembrane region" description="Helical" evidence="5">
    <location>
        <begin position="68"/>
        <end position="89"/>
    </location>
</feature>
<protein>
    <submittedName>
        <fullName evidence="6">Uncharacterized protein</fullName>
    </submittedName>
</protein>
<dbReference type="OrthoDB" id="4521223at2759"/>
<keyword evidence="2 5" id="KW-0812">Transmembrane</keyword>
<evidence type="ECO:0000256" key="1">
    <source>
        <dbReference type="ARBA" id="ARBA00004141"/>
    </source>
</evidence>
<dbReference type="EMBL" id="PDLM01000013">
    <property type="protein sequence ID" value="RDW63324.1"/>
    <property type="molecule type" value="Genomic_DNA"/>
</dbReference>
<evidence type="ECO:0000256" key="4">
    <source>
        <dbReference type="ARBA" id="ARBA00023136"/>
    </source>
</evidence>
<dbReference type="PANTHER" id="PTHR31465:SF9">
    <property type="entry name" value="SPHINGOID LONG-CHAIN BASE TRANSPORTER RSB1"/>
    <property type="match status" value="1"/>
</dbReference>
<evidence type="ECO:0000313" key="6">
    <source>
        <dbReference type="EMBL" id="RDW63324.1"/>
    </source>
</evidence>